<keyword evidence="3" id="KW-1185">Reference proteome</keyword>
<keyword evidence="2" id="KW-0540">Nuclease</keyword>
<evidence type="ECO:0000256" key="1">
    <source>
        <dbReference type="SAM" id="MobiDB-lite"/>
    </source>
</evidence>
<dbReference type="Proteomes" id="UP000289486">
    <property type="component" value="Segment"/>
</dbReference>
<sequence>MNISSLNKRCSRCGEMKPLATAFHHRSDSRDGHVGICKACRNKNGEPRVKATSNDGMKCCSECGELKPLATGFHRKAGSADGYTCACRACRNRISKQWRDSNPEYGARWREENRDYIRTRQRALREKNADTKSGRRIDRHRHNQLFQDSTQN</sequence>
<proteinExistence type="predicted"/>
<keyword evidence="2" id="KW-0378">Hydrolase</keyword>
<reference evidence="2 3" key="1">
    <citation type="submission" date="2019-01" db="EMBL/GenBank/DDBJ databases">
        <title>Complete genome sequence of Pantoea phage vB_PagM_LIET2.</title>
        <authorList>
            <person name="Truncaite L."/>
            <person name="Simoliuniene M."/>
            <person name="Kazlauskas D."/>
            <person name="Meskys R."/>
            <person name="Simoliunas E."/>
        </authorList>
    </citation>
    <scope>NUCLEOTIDE SEQUENCE [LARGE SCALE GENOMIC DNA]</scope>
</reference>
<protein>
    <submittedName>
        <fullName evidence="2">Endonuclease</fullName>
    </submittedName>
</protein>
<gene>
    <name evidence="2" type="ORF">LIET2_gp109</name>
</gene>
<feature type="region of interest" description="Disordered" evidence="1">
    <location>
        <begin position="123"/>
        <end position="152"/>
    </location>
</feature>
<dbReference type="EMBL" id="MK388689">
    <property type="protein sequence ID" value="QAX92361.1"/>
    <property type="molecule type" value="Genomic_DNA"/>
</dbReference>
<dbReference type="GO" id="GO:0004519">
    <property type="term" value="F:endonuclease activity"/>
    <property type="evidence" value="ECO:0007669"/>
    <property type="project" value="UniProtKB-KW"/>
</dbReference>
<keyword evidence="2" id="KW-0255">Endonuclease</keyword>
<accession>A0A411AW81</accession>
<name>A0A411AW81_9CAUD</name>
<evidence type="ECO:0000313" key="3">
    <source>
        <dbReference type="Proteomes" id="UP000289486"/>
    </source>
</evidence>
<evidence type="ECO:0000313" key="2">
    <source>
        <dbReference type="EMBL" id="QAX92361.1"/>
    </source>
</evidence>
<organism evidence="2 3">
    <name type="scientific">Pantoea phage vB_PagM_LIET2</name>
    <dbReference type="NCBI Taxonomy" id="2508071"/>
    <lineage>
        <taxon>Viruses</taxon>
        <taxon>Duplodnaviria</taxon>
        <taxon>Heunggongvirae</taxon>
        <taxon>Uroviricota</taxon>
        <taxon>Caudoviricetes</taxon>
        <taxon>Lietduovirus</taxon>
        <taxon>Lietduovirus LIET2</taxon>
    </lineage>
</organism>
<feature type="compositionally biased region" description="Basic and acidic residues" evidence="1">
    <location>
        <begin position="123"/>
        <end position="136"/>
    </location>
</feature>